<organism evidence="1 2">
    <name type="scientific">Heracleum sosnowskyi</name>
    <dbReference type="NCBI Taxonomy" id="360622"/>
    <lineage>
        <taxon>Eukaryota</taxon>
        <taxon>Viridiplantae</taxon>
        <taxon>Streptophyta</taxon>
        <taxon>Embryophyta</taxon>
        <taxon>Tracheophyta</taxon>
        <taxon>Spermatophyta</taxon>
        <taxon>Magnoliopsida</taxon>
        <taxon>eudicotyledons</taxon>
        <taxon>Gunneridae</taxon>
        <taxon>Pentapetalae</taxon>
        <taxon>asterids</taxon>
        <taxon>campanulids</taxon>
        <taxon>Apiales</taxon>
        <taxon>Apiaceae</taxon>
        <taxon>Apioideae</taxon>
        <taxon>apioid superclade</taxon>
        <taxon>Tordylieae</taxon>
        <taxon>Tordyliinae</taxon>
        <taxon>Heracleum</taxon>
    </lineage>
</organism>
<evidence type="ECO:0000313" key="2">
    <source>
        <dbReference type="Proteomes" id="UP001237642"/>
    </source>
</evidence>
<protein>
    <submittedName>
        <fullName evidence="1">Uncharacterized protein</fullName>
    </submittedName>
</protein>
<gene>
    <name evidence="1" type="ORF">POM88_041799</name>
</gene>
<reference evidence="1" key="1">
    <citation type="submission" date="2023-02" db="EMBL/GenBank/DDBJ databases">
        <title>Genome of toxic invasive species Heracleum sosnowskyi carries increased number of genes despite the absence of recent whole-genome duplications.</title>
        <authorList>
            <person name="Schelkunov M."/>
            <person name="Shtratnikova V."/>
            <person name="Makarenko M."/>
            <person name="Klepikova A."/>
            <person name="Omelchenko D."/>
            <person name="Novikova G."/>
            <person name="Obukhova E."/>
            <person name="Bogdanov V."/>
            <person name="Penin A."/>
            <person name="Logacheva M."/>
        </authorList>
    </citation>
    <scope>NUCLEOTIDE SEQUENCE</scope>
    <source>
        <strain evidence="1">Hsosn_3</strain>
        <tissue evidence="1">Leaf</tissue>
    </source>
</reference>
<accession>A0AAD8HHC1</accession>
<evidence type="ECO:0000313" key="1">
    <source>
        <dbReference type="EMBL" id="KAK1366238.1"/>
    </source>
</evidence>
<keyword evidence="2" id="KW-1185">Reference proteome</keyword>
<proteinExistence type="predicted"/>
<dbReference type="AlphaFoldDB" id="A0AAD8HHC1"/>
<dbReference type="EMBL" id="JAUIZM010000009">
    <property type="protein sequence ID" value="KAK1366238.1"/>
    <property type="molecule type" value="Genomic_DNA"/>
</dbReference>
<dbReference type="Proteomes" id="UP001237642">
    <property type="component" value="Unassembled WGS sequence"/>
</dbReference>
<comment type="caution">
    <text evidence="1">The sequence shown here is derived from an EMBL/GenBank/DDBJ whole genome shotgun (WGS) entry which is preliminary data.</text>
</comment>
<sequence length="118" mass="13137">MNNGIPRGHFYVVQQLNQRKADENLSLVTRGIDENSNAMARYLANYGAKNCTQMVIITQMFGRIREIWSHDMGLGPVEEQFVVVYDEDLESEVVNGEGAVVNDEEAAIVGVQMDAMLG</sequence>
<name>A0AAD8HHC1_9APIA</name>
<reference evidence="1" key="2">
    <citation type="submission" date="2023-05" db="EMBL/GenBank/DDBJ databases">
        <authorList>
            <person name="Schelkunov M.I."/>
        </authorList>
    </citation>
    <scope>NUCLEOTIDE SEQUENCE</scope>
    <source>
        <strain evidence="1">Hsosn_3</strain>
        <tissue evidence="1">Leaf</tissue>
    </source>
</reference>